<evidence type="ECO:0000313" key="2">
    <source>
        <dbReference type="EnsemblPlants" id="TuG1812G0700003529.01.T01.cds309334"/>
    </source>
</evidence>
<protein>
    <submittedName>
        <fullName evidence="2">Uncharacterized protein</fullName>
    </submittedName>
</protein>
<proteinExistence type="predicted"/>
<evidence type="ECO:0000313" key="3">
    <source>
        <dbReference type="Proteomes" id="UP000015106"/>
    </source>
</evidence>
<dbReference type="AlphaFoldDB" id="A0A8R7V453"/>
<dbReference type="Gramene" id="TuG1812G0700003529.01.T01">
    <property type="protein sequence ID" value="TuG1812G0700003529.01.T01.cds309334"/>
    <property type="gene ID" value="TuG1812G0700003529.01"/>
</dbReference>
<accession>A0A8R7V453</accession>
<name>A0A8R7V453_TRIUA</name>
<reference evidence="2" key="3">
    <citation type="submission" date="2022-06" db="UniProtKB">
        <authorList>
            <consortium name="EnsemblPlants"/>
        </authorList>
    </citation>
    <scope>IDENTIFICATION</scope>
</reference>
<dbReference type="Proteomes" id="UP000015106">
    <property type="component" value="Chromosome 7"/>
</dbReference>
<dbReference type="EnsemblPlants" id="TuG1812G0700003529.01.T01">
    <property type="protein sequence ID" value="TuG1812G0700003529.01.T01.cds309334"/>
    <property type="gene ID" value="TuG1812G0700003529.01"/>
</dbReference>
<organism evidence="2 3">
    <name type="scientific">Triticum urartu</name>
    <name type="common">Red wild einkorn</name>
    <name type="synonym">Crithodium urartu</name>
    <dbReference type="NCBI Taxonomy" id="4572"/>
    <lineage>
        <taxon>Eukaryota</taxon>
        <taxon>Viridiplantae</taxon>
        <taxon>Streptophyta</taxon>
        <taxon>Embryophyta</taxon>
        <taxon>Tracheophyta</taxon>
        <taxon>Spermatophyta</taxon>
        <taxon>Magnoliopsida</taxon>
        <taxon>Liliopsida</taxon>
        <taxon>Poales</taxon>
        <taxon>Poaceae</taxon>
        <taxon>BOP clade</taxon>
        <taxon>Pooideae</taxon>
        <taxon>Triticodae</taxon>
        <taxon>Triticeae</taxon>
        <taxon>Triticinae</taxon>
        <taxon>Triticum</taxon>
    </lineage>
</organism>
<feature type="region of interest" description="Disordered" evidence="1">
    <location>
        <begin position="1"/>
        <end position="31"/>
    </location>
</feature>
<reference evidence="2" key="2">
    <citation type="submission" date="2018-03" db="EMBL/GenBank/DDBJ databases">
        <title>The Triticum urartu genome reveals the dynamic nature of wheat genome evolution.</title>
        <authorList>
            <person name="Ling H."/>
            <person name="Ma B."/>
            <person name="Shi X."/>
            <person name="Liu H."/>
            <person name="Dong L."/>
            <person name="Sun H."/>
            <person name="Cao Y."/>
            <person name="Gao Q."/>
            <person name="Zheng S."/>
            <person name="Li Y."/>
            <person name="Yu Y."/>
            <person name="Du H."/>
            <person name="Qi M."/>
            <person name="Li Y."/>
            <person name="Yu H."/>
            <person name="Cui Y."/>
            <person name="Wang N."/>
            <person name="Chen C."/>
            <person name="Wu H."/>
            <person name="Zhao Y."/>
            <person name="Zhang J."/>
            <person name="Li Y."/>
            <person name="Zhou W."/>
            <person name="Zhang B."/>
            <person name="Hu W."/>
            <person name="Eijk M."/>
            <person name="Tang J."/>
            <person name="Witsenboer H."/>
            <person name="Zhao S."/>
            <person name="Li Z."/>
            <person name="Zhang A."/>
            <person name="Wang D."/>
            <person name="Liang C."/>
        </authorList>
    </citation>
    <scope>NUCLEOTIDE SEQUENCE [LARGE SCALE GENOMIC DNA]</scope>
    <source>
        <strain evidence="2">cv. G1812</strain>
    </source>
</reference>
<sequence>MISSPPPPPTSAGSGELRPRATRPQAPPLPPLVQICASRRTSLPAARVSGASRVLAGIHHNRRWRGRRLRDPSPALPR</sequence>
<feature type="compositionally biased region" description="Pro residues" evidence="1">
    <location>
        <begin position="1"/>
        <end position="10"/>
    </location>
</feature>
<keyword evidence="3" id="KW-1185">Reference proteome</keyword>
<reference evidence="3" key="1">
    <citation type="journal article" date="2013" name="Nature">
        <title>Draft genome of the wheat A-genome progenitor Triticum urartu.</title>
        <authorList>
            <person name="Ling H.Q."/>
            <person name="Zhao S."/>
            <person name="Liu D."/>
            <person name="Wang J."/>
            <person name="Sun H."/>
            <person name="Zhang C."/>
            <person name="Fan H."/>
            <person name="Li D."/>
            <person name="Dong L."/>
            <person name="Tao Y."/>
            <person name="Gao C."/>
            <person name="Wu H."/>
            <person name="Li Y."/>
            <person name="Cui Y."/>
            <person name="Guo X."/>
            <person name="Zheng S."/>
            <person name="Wang B."/>
            <person name="Yu K."/>
            <person name="Liang Q."/>
            <person name="Yang W."/>
            <person name="Lou X."/>
            <person name="Chen J."/>
            <person name="Feng M."/>
            <person name="Jian J."/>
            <person name="Zhang X."/>
            <person name="Luo G."/>
            <person name="Jiang Y."/>
            <person name="Liu J."/>
            <person name="Wang Z."/>
            <person name="Sha Y."/>
            <person name="Zhang B."/>
            <person name="Wu H."/>
            <person name="Tang D."/>
            <person name="Shen Q."/>
            <person name="Xue P."/>
            <person name="Zou S."/>
            <person name="Wang X."/>
            <person name="Liu X."/>
            <person name="Wang F."/>
            <person name="Yang Y."/>
            <person name="An X."/>
            <person name="Dong Z."/>
            <person name="Zhang K."/>
            <person name="Zhang X."/>
            <person name="Luo M.C."/>
            <person name="Dvorak J."/>
            <person name="Tong Y."/>
            <person name="Wang J."/>
            <person name="Yang H."/>
            <person name="Li Z."/>
            <person name="Wang D."/>
            <person name="Zhang A."/>
            <person name="Wang J."/>
        </authorList>
    </citation>
    <scope>NUCLEOTIDE SEQUENCE</scope>
    <source>
        <strain evidence="3">cv. G1812</strain>
    </source>
</reference>
<evidence type="ECO:0000256" key="1">
    <source>
        <dbReference type="SAM" id="MobiDB-lite"/>
    </source>
</evidence>